<feature type="compositionally biased region" description="Low complexity" evidence="4">
    <location>
        <begin position="470"/>
        <end position="483"/>
    </location>
</feature>
<feature type="compositionally biased region" description="Polar residues" evidence="4">
    <location>
        <begin position="18"/>
        <end position="27"/>
    </location>
</feature>
<evidence type="ECO:0000256" key="1">
    <source>
        <dbReference type="ARBA" id="ARBA00008060"/>
    </source>
</evidence>
<dbReference type="InterPro" id="IPR010760">
    <property type="entry name" value="DNA-repair_Swi5"/>
</dbReference>
<evidence type="ECO:0000256" key="3">
    <source>
        <dbReference type="ARBA" id="ARBA00023204"/>
    </source>
</evidence>
<dbReference type="GO" id="GO:0010772">
    <property type="term" value="P:meiotic DNA recombinase assembly involved in reciprocal meiotic recombination"/>
    <property type="evidence" value="ECO:0007669"/>
    <property type="project" value="TreeGrafter"/>
</dbReference>
<evidence type="ECO:0000313" key="5">
    <source>
        <dbReference type="EMBL" id="KAF1998880.1"/>
    </source>
</evidence>
<feature type="compositionally biased region" description="Basic and acidic residues" evidence="4">
    <location>
        <begin position="43"/>
        <end position="62"/>
    </location>
</feature>
<feature type="region of interest" description="Disordered" evidence="4">
    <location>
        <begin position="218"/>
        <end position="239"/>
    </location>
</feature>
<keyword evidence="6" id="KW-1185">Reference proteome</keyword>
<proteinExistence type="inferred from homology"/>
<dbReference type="Pfam" id="PF07061">
    <property type="entry name" value="Swi5"/>
    <property type="match status" value="1"/>
</dbReference>
<reference evidence="5" key="1">
    <citation type="journal article" date="2020" name="Stud. Mycol.">
        <title>101 Dothideomycetes genomes: a test case for predicting lifestyles and emergence of pathogens.</title>
        <authorList>
            <person name="Haridas S."/>
            <person name="Albert R."/>
            <person name="Binder M."/>
            <person name="Bloem J."/>
            <person name="Labutti K."/>
            <person name="Salamov A."/>
            <person name="Andreopoulos B."/>
            <person name="Baker S."/>
            <person name="Barry K."/>
            <person name="Bills G."/>
            <person name="Bluhm B."/>
            <person name="Cannon C."/>
            <person name="Castanera R."/>
            <person name="Culley D."/>
            <person name="Daum C."/>
            <person name="Ezra D."/>
            <person name="Gonzalez J."/>
            <person name="Henrissat B."/>
            <person name="Kuo A."/>
            <person name="Liang C."/>
            <person name="Lipzen A."/>
            <person name="Lutzoni F."/>
            <person name="Magnuson J."/>
            <person name="Mondo S."/>
            <person name="Nolan M."/>
            <person name="Ohm R."/>
            <person name="Pangilinan J."/>
            <person name="Park H.-J."/>
            <person name="Ramirez L."/>
            <person name="Alfaro M."/>
            <person name="Sun H."/>
            <person name="Tritt A."/>
            <person name="Yoshinaga Y."/>
            <person name="Zwiers L.-H."/>
            <person name="Turgeon B."/>
            <person name="Goodwin S."/>
            <person name="Spatafora J."/>
            <person name="Crous P."/>
            <person name="Grigoriev I."/>
        </authorList>
    </citation>
    <scope>NUCLEOTIDE SEQUENCE</scope>
    <source>
        <strain evidence="5">CBS 123094</strain>
    </source>
</reference>
<dbReference type="Proteomes" id="UP000799779">
    <property type="component" value="Unassembled WGS sequence"/>
</dbReference>
<feature type="compositionally biased region" description="Polar residues" evidence="4">
    <location>
        <begin position="302"/>
        <end position="333"/>
    </location>
</feature>
<dbReference type="OrthoDB" id="255837at2759"/>
<accession>A0A6A5WAF8</accession>
<gene>
    <name evidence="5" type="ORF">P154DRAFT_523713</name>
</gene>
<dbReference type="AlphaFoldDB" id="A0A6A5WAF8"/>
<dbReference type="GO" id="GO:0034974">
    <property type="term" value="C:Swi5-Swi2 complex"/>
    <property type="evidence" value="ECO:0007669"/>
    <property type="project" value="TreeGrafter"/>
</dbReference>
<dbReference type="PANTHER" id="PTHR28529">
    <property type="entry name" value="DNA REPAIR PROTEIN SWI5 HOMOLOG"/>
    <property type="match status" value="1"/>
</dbReference>
<feature type="region of interest" description="Disordered" evidence="4">
    <location>
        <begin position="439"/>
        <end position="491"/>
    </location>
</feature>
<name>A0A6A5WAF8_9PLEO</name>
<dbReference type="GO" id="GO:0000709">
    <property type="term" value="P:meiotic joint molecule formation"/>
    <property type="evidence" value="ECO:0007669"/>
    <property type="project" value="TreeGrafter"/>
</dbReference>
<evidence type="ECO:0000256" key="4">
    <source>
        <dbReference type="SAM" id="MobiDB-lite"/>
    </source>
</evidence>
<evidence type="ECO:0000313" key="6">
    <source>
        <dbReference type="Proteomes" id="UP000799779"/>
    </source>
</evidence>
<feature type="compositionally biased region" description="Polar residues" evidence="4">
    <location>
        <begin position="341"/>
        <end position="351"/>
    </location>
</feature>
<comment type="similarity">
    <text evidence="1">Belongs to the SWI5/SAE3 family.</text>
</comment>
<dbReference type="EMBL" id="ML977600">
    <property type="protein sequence ID" value="KAF1998880.1"/>
    <property type="molecule type" value="Genomic_DNA"/>
</dbReference>
<dbReference type="Gene3D" id="1.20.5.170">
    <property type="match status" value="1"/>
</dbReference>
<evidence type="ECO:0008006" key="7">
    <source>
        <dbReference type="Google" id="ProtNLM"/>
    </source>
</evidence>
<protein>
    <recommendedName>
        <fullName evidence="7">Swi5-domain-containing protein</fullName>
    </recommendedName>
</protein>
<sequence length="591" mass="63050">MVLRDGVTEIADSEDDPMSSSPILSSDATEKLHGDTPSPLWAPHDEPQEAVDEHQASDDHVSRALPTEDAADKAYSVNHLIASANVHPANKQTETVGSQQQHVDQDIANMKQVSQVQGPLETSIETEIPLNVSFSGGPSLSETEGERGFVTNFPHVDEPGMGSHGRGTENTSGPNDALETMIPLCTTDFSNSFEKQINPEIESHSHTEQSSLLVPPKDEHEVFSDGSEPTTQEEAPESSFLAPLQKPTLQDMEGSEVVAGQKLLPPNSASPSSSVADEMDVGITPIVAEPEPASTVPINAISRMTTEESSQPPNDTETNSTLAATEHSSTQPIGQLKINASGRTTEQQLNESMEKTEANVTASPAMEQDFVGPSEEIEPNITSPTISQEVSHPNASWDEHPGAPVEAIAAVEKLQGAVEPRPSSSNCTESATPIPISLDSSLQHKESPSGQATDPSKNRPEPGQQPPLSSPTKSTTTSNSSMPFKPSQEHTVAELRAQRAALIASLAVLPNIQELLISDDSSTVSDVPDLDEPTDADIIAAANKIVKKHIKLLHEYNEIKDVGQGLMGLIADQRGVRIVEVQDEFGVTSKD</sequence>
<organism evidence="5 6">
    <name type="scientific">Amniculicola lignicola CBS 123094</name>
    <dbReference type="NCBI Taxonomy" id="1392246"/>
    <lineage>
        <taxon>Eukaryota</taxon>
        <taxon>Fungi</taxon>
        <taxon>Dikarya</taxon>
        <taxon>Ascomycota</taxon>
        <taxon>Pezizomycotina</taxon>
        <taxon>Dothideomycetes</taxon>
        <taxon>Pleosporomycetidae</taxon>
        <taxon>Pleosporales</taxon>
        <taxon>Amniculicolaceae</taxon>
        <taxon>Amniculicola</taxon>
    </lineage>
</organism>
<evidence type="ECO:0000256" key="2">
    <source>
        <dbReference type="ARBA" id="ARBA00022763"/>
    </source>
</evidence>
<dbReference type="PANTHER" id="PTHR28529:SF2">
    <property type="entry name" value="DNA REPAIR PROTEIN SWI5 HOMOLOG"/>
    <property type="match status" value="1"/>
</dbReference>
<feature type="region of interest" description="Disordered" evidence="4">
    <location>
        <begin position="302"/>
        <end position="403"/>
    </location>
</feature>
<dbReference type="GO" id="GO:0032798">
    <property type="term" value="C:Swi5-Sfr1 complex"/>
    <property type="evidence" value="ECO:0007669"/>
    <property type="project" value="TreeGrafter"/>
</dbReference>
<keyword evidence="2" id="KW-0227">DNA damage</keyword>
<feature type="compositionally biased region" description="Polar residues" evidence="4">
    <location>
        <begin position="380"/>
        <end position="394"/>
    </location>
</feature>
<keyword evidence="3" id="KW-0234">DNA repair</keyword>
<feature type="region of interest" description="Disordered" evidence="4">
    <location>
        <begin position="1"/>
        <end position="70"/>
    </location>
</feature>